<accession>A0A917KCN8</accession>
<keyword evidence="2" id="KW-1185">Reference proteome</keyword>
<organism evidence="1 2">
    <name type="scientific">Streptomyces lacrimifluminis</name>
    <dbReference type="NCBI Taxonomy" id="1500077"/>
    <lineage>
        <taxon>Bacteria</taxon>
        <taxon>Bacillati</taxon>
        <taxon>Actinomycetota</taxon>
        <taxon>Actinomycetes</taxon>
        <taxon>Kitasatosporales</taxon>
        <taxon>Streptomycetaceae</taxon>
        <taxon>Streptomyces</taxon>
    </lineage>
</organism>
<protein>
    <recommendedName>
        <fullName evidence="3">DUF2191 domain-containing protein</fullName>
    </recommendedName>
</protein>
<evidence type="ECO:0000313" key="2">
    <source>
        <dbReference type="Proteomes" id="UP000625682"/>
    </source>
</evidence>
<evidence type="ECO:0008006" key="3">
    <source>
        <dbReference type="Google" id="ProtNLM"/>
    </source>
</evidence>
<reference evidence="1" key="1">
    <citation type="journal article" date="2014" name="Int. J. Syst. Evol. Microbiol.">
        <title>Complete genome sequence of Corynebacterium casei LMG S-19264T (=DSM 44701T), isolated from a smear-ripened cheese.</title>
        <authorList>
            <consortium name="US DOE Joint Genome Institute (JGI-PGF)"/>
            <person name="Walter F."/>
            <person name="Albersmeier A."/>
            <person name="Kalinowski J."/>
            <person name="Ruckert C."/>
        </authorList>
    </citation>
    <scope>NUCLEOTIDE SEQUENCE</scope>
    <source>
        <strain evidence="1">CGMCC 4.7272</strain>
    </source>
</reference>
<dbReference type="Pfam" id="PF09957">
    <property type="entry name" value="VapB_antitoxin"/>
    <property type="match status" value="1"/>
</dbReference>
<sequence length="98" mass="10789">MGTDEGMYSHKGDGDLLCTSREAEMSLTHIEIDDEALETAKRLGGHKTKTAAVAKALEEYNKRLNRAAAYDRFIALAQDWDVEGAEAAHRAEKEGHAE</sequence>
<gene>
    <name evidence="1" type="ORF">GCM10012282_01510</name>
</gene>
<name>A0A917KCN8_9ACTN</name>
<proteinExistence type="predicted"/>
<dbReference type="InterPro" id="IPR019239">
    <property type="entry name" value="VapB_antitoxin"/>
</dbReference>
<reference evidence="1" key="2">
    <citation type="submission" date="2020-09" db="EMBL/GenBank/DDBJ databases">
        <authorList>
            <person name="Sun Q."/>
            <person name="Zhou Y."/>
        </authorList>
    </citation>
    <scope>NUCLEOTIDE SEQUENCE</scope>
    <source>
        <strain evidence="1">CGMCC 4.7272</strain>
    </source>
</reference>
<dbReference type="EMBL" id="BMMU01000001">
    <property type="protein sequence ID" value="GGJ08543.1"/>
    <property type="molecule type" value="Genomic_DNA"/>
</dbReference>
<evidence type="ECO:0000313" key="1">
    <source>
        <dbReference type="EMBL" id="GGJ08543.1"/>
    </source>
</evidence>
<dbReference type="Proteomes" id="UP000625682">
    <property type="component" value="Unassembled WGS sequence"/>
</dbReference>
<dbReference type="AlphaFoldDB" id="A0A917KCN8"/>
<comment type="caution">
    <text evidence="1">The sequence shown here is derived from an EMBL/GenBank/DDBJ whole genome shotgun (WGS) entry which is preliminary data.</text>
</comment>